<accession>A0A1I7X3V1</accession>
<dbReference type="Proteomes" id="UP000095283">
    <property type="component" value="Unplaced"/>
</dbReference>
<dbReference type="AlphaFoldDB" id="A0A1I7X3V1"/>
<proteinExistence type="predicted"/>
<name>A0A1I7X3V1_HETBA</name>
<keyword evidence="1" id="KW-1185">Reference proteome</keyword>
<organism evidence="1 2">
    <name type="scientific">Heterorhabditis bacteriophora</name>
    <name type="common">Entomopathogenic nematode worm</name>
    <dbReference type="NCBI Taxonomy" id="37862"/>
    <lineage>
        <taxon>Eukaryota</taxon>
        <taxon>Metazoa</taxon>
        <taxon>Ecdysozoa</taxon>
        <taxon>Nematoda</taxon>
        <taxon>Chromadorea</taxon>
        <taxon>Rhabditida</taxon>
        <taxon>Rhabditina</taxon>
        <taxon>Rhabditomorpha</taxon>
        <taxon>Strongyloidea</taxon>
        <taxon>Heterorhabditidae</taxon>
        <taxon>Heterorhabditis</taxon>
    </lineage>
</organism>
<evidence type="ECO:0000313" key="1">
    <source>
        <dbReference type="Proteomes" id="UP000095283"/>
    </source>
</evidence>
<evidence type="ECO:0000313" key="2">
    <source>
        <dbReference type="WBParaSite" id="Hba_12202"/>
    </source>
</evidence>
<sequence length="46" mass="5349">MHVDEQKARVAPIPCSYACDDFLRNVSATNSSKEVRQREFHNRVSR</sequence>
<reference evidence="2" key="1">
    <citation type="submission" date="2016-11" db="UniProtKB">
        <authorList>
            <consortium name="WormBaseParasite"/>
        </authorList>
    </citation>
    <scope>IDENTIFICATION</scope>
</reference>
<protein>
    <submittedName>
        <fullName evidence="2">Uncharacterized protein</fullName>
    </submittedName>
</protein>
<dbReference type="WBParaSite" id="Hba_12202">
    <property type="protein sequence ID" value="Hba_12202"/>
    <property type="gene ID" value="Hba_12202"/>
</dbReference>